<dbReference type="PANTHER" id="PTHR46862">
    <property type="entry name" value="OS07G0661900 PROTEIN"/>
    <property type="match status" value="1"/>
</dbReference>
<evidence type="ECO:0000313" key="3">
    <source>
        <dbReference type="EMBL" id="KAG0265241.1"/>
    </source>
</evidence>
<feature type="compositionally biased region" description="Low complexity" evidence="2">
    <location>
        <begin position="222"/>
        <end position="236"/>
    </location>
</feature>
<protein>
    <recommendedName>
        <fullName evidence="5">Pentatricopeptide repeat-containing protein</fullName>
    </recommendedName>
</protein>
<feature type="repeat" description="PPR" evidence="1">
    <location>
        <begin position="29"/>
        <end position="63"/>
    </location>
</feature>
<dbReference type="InterPro" id="IPR011990">
    <property type="entry name" value="TPR-like_helical_dom_sf"/>
</dbReference>
<evidence type="ECO:0000256" key="2">
    <source>
        <dbReference type="SAM" id="MobiDB-lite"/>
    </source>
</evidence>
<organism evidence="3 4">
    <name type="scientific">Linnemannia exigua</name>
    <dbReference type="NCBI Taxonomy" id="604196"/>
    <lineage>
        <taxon>Eukaryota</taxon>
        <taxon>Fungi</taxon>
        <taxon>Fungi incertae sedis</taxon>
        <taxon>Mucoromycota</taxon>
        <taxon>Mortierellomycotina</taxon>
        <taxon>Mortierellomycetes</taxon>
        <taxon>Mortierellales</taxon>
        <taxon>Mortierellaceae</taxon>
        <taxon>Linnemannia</taxon>
    </lineage>
</organism>
<feature type="region of interest" description="Disordered" evidence="2">
    <location>
        <begin position="222"/>
        <end position="246"/>
    </location>
</feature>
<dbReference type="Proteomes" id="UP001194580">
    <property type="component" value="Unassembled WGS sequence"/>
</dbReference>
<evidence type="ECO:0000313" key="4">
    <source>
        <dbReference type="Proteomes" id="UP001194580"/>
    </source>
</evidence>
<keyword evidence="4" id="KW-1185">Reference proteome</keyword>
<dbReference type="Pfam" id="PF13812">
    <property type="entry name" value="PPR_3"/>
    <property type="match status" value="1"/>
</dbReference>
<evidence type="ECO:0000256" key="1">
    <source>
        <dbReference type="PROSITE-ProRule" id="PRU00708"/>
    </source>
</evidence>
<evidence type="ECO:0008006" key="5">
    <source>
        <dbReference type="Google" id="ProtNLM"/>
    </source>
</evidence>
<comment type="caution">
    <text evidence="3">The sequence shown here is derived from an EMBL/GenBank/DDBJ whole genome shotgun (WGS) entry which is preliminary data.</text>
</comment>
<sequence length="338" mass="37916">MVHAHSLQGNVERVKEYWEAIQYSGLLPDLKAYTALLQTYGQQSNVEMVEFIFKEMDRKRLKLDAIVLMTMIDAYGSLPRLNVSRIEEISDLMGELELEPHGEYFRVLLDMYGRHGLPDRVIKIWKQVKGLDKPLDWVPSTSNLLYLIEACRDRGYMDTLHSIWQSATTAIHSSNPSVAIPSSMGADNPQDPTLWDVQARSESGSDQPTTFDHDSSLIAATGTASGASTPTTTTTGAGTGGSTTGRRGLICPAPEVFTAYLNALLTHNRFNEIEHLLEDETRKMRLTPRSEDFELLFTSLAQYGFLKQELDRIRAIAVARWPGLESKIEDIVSHTRKI</sequence>
<dbReference type="NCBIfam" id="TIGR00756">
    <property type="entry name" value="PPR"/>
    <property type="match status" value="1"/>
</dbReference>
<accession>A0AAD4D6D5</accession>
<proteinExistence type="predicted"/>
<dbReference type="PROSITE" id="PS51375">
    <property type="entry name" value="PPR"/>
    <property type="match status" value="1"/>
</dbReference>
<dbReference type="EMBL" id="JAAAIL010001773">
    <property type="protein sequence ID" value="KAG0265241.1"/>
    <property type="molecule type" value="Genomic_DNA"/>
</dbReference>
<dbReference type="AlphaFoldDB" id="A0AAD4D6D5"/>
<dbReference type="Pfam" id="PF01535">
    <property type="entry name" value="PPR"/>
    <property type="match status" value="1"/>
</dbReference>
<dbReference type="InterPro" id="IPR002885">
    <property type="entry name" value="PPR_rpt"/>
</dbReference>
<dbReference type="PANTHER" id="PTHR46862:SF3">
    <property type="entry name" value="OS07G0661900 PROTEIN"/>
    <property type="match status" value="1"/>
</dbReference>
<name>A0AAD4D6D5_9FUNG</name>
<reference evidence="3" key="1">
    <citation type="journal article" date="2020" name="Fungal Divers.">
        <title>Resolving the Mortierellaceae phylogeny through synthesis of multi-gene phylogenetics and phylogenomics.</title>
        <authorList>
            <person name="Vandepol N."/>
            <person name="Liber J."/>
            <person name="Desiro A."/>
            <person name="Na H."/>
            <person name="Kennedy M."/>
            <person name="Barry K."/>
            <person name="Grigoriev I.V."/>
            <person name="Miller A.N."/>
            <person name="O'Donnell K."/>
            <person name="Stajich J.E."/>
            <person name="Bonito G."/>
        </authorList>
    </citation>
    <scope>NUCLEOTIDE SEQUENCE</scope>
    <source>
        <strain evidence="3">NRRL 28262</strain>
    </source>
</reference>
<dbReference type="Gene3D" id="1.25.40.10">
    <property type="entry name" value="Tetratricopeptide repeat domain"/>
    <property type="match status" value="1"/>
</dbReference>
<gene>
    <name evidence="3" type="ORF">BGZ95_003386</name>
</gene>